<dbReference type="InterPro" id="IPR002347">
    <property type="entry name" value="SDR_fam"/>
</dbReference>
<dbReference type="PANTHER" id="PTHR42760">
    <property type="entry name" value="SHORT-CHAIN DEHYDROGENASES/REDUCTASES FAMILY MEMBER"/>
    <property type="match status" value="1"/>
</dbReference>
<gene>
    <name evidence="3" type="ORF">UFOPK1506_00191</name>
</gene>
<proteinExistence type="inferred from homology"/>
<dbReference type="PROSITE" id="PS00061">
    <property type="entry name" value="ADH_SHORT"/>
    <property type="match status" value="1"/>
</dbReference>
<comment type="similarity">
    <text evidence="1">Belongs to the short-chain dehydrogenases/reductases (SDR) family.</text>
</comment>
<dbReference type="PRINTS" id="PR00081">
    <property type="entry name" value="GDHRDH"/>
</dbReference>
<dbReference type="AlphaFoldDB" id="A0A6J6C9N4"/>
<dbReference type="Gene3D" id="3.40.50.720">
    <property type="entry name" value="NAD(P)-binding Rossmann-like Domain"/>
    <property type="match status" value="1"/>
</dbReference>
<evidence type="ECO:0000256" key="1">
    <source>
        <dbReference type="ARBA" id="ARBA00006484"/>
    </source>
</evidence>
<dbReference type="EMBL" id="CAEZSV010000019">
    <property type="protein sequence ID" value="CAB4547123.1"/>
    <property type="molecule type" value="Genomic_DNA"/>
</dbReference>
<dbReference type="SUPFAM" id="SSF51735">
    <property type="entry name" value="NAD(P)-binding Rossmann-fold domains"/>
    <property type="match status" value="1"/>
</dbReference>
<reference evidence="3" key="1">
    <citation type="submission" date="2020-05" db="EMBL/GenBank/DDBJ databases">
        <authorList>
            <person name="Chiriac C."/>
            <person name="Salcher M."/>
            <person name="Ghai R."/>
            <person name="Kavagutti S V."/>
        </authorList>
    </citation>
    <scope>NUCLEOTIDE SEQUENCE</scope>
</reference>
<evidence type="ECO:0000313" key="3">
    <source>
        <dbReference type="EMBL" id="CAB4547123.1"/>
    </source>
</evidence>
<dbReference type="InterPro" id="IPR036291">
    <property type="entry name" value="NAD(P)-bd_dom_sf"/>
</dbReference>
<dbReference type="Pfam" id="PF13561">
    <property type="entry name" value="adh_short_C2"/>
    <property type="match status" value="1"/>
</dbReference>
<dbReference type="PRINTS" id="PR00080">
    <property type="entry name" value="SDRFAMILY"/>
</dbReference>
<dbReference type="GO" id="GO:0016616">
    <property type="term" value="F:oxidoreductase activity, acting on the CH-OH group of donors, NAD or NADP as acceptor"/>
    <property type="evidence" value="ECO:0007669"/>
    <property type="project" value="TreeGrafter"/>
</dbReference>
<keyword evidence="2" id="KW-0560">Oxidoreductase</keyword>
<evidence type="ECO:0000256" key="2">
    <source>
        <dbReference type="ARBA" id="ARBA00023002"/>
    </source>
</evidence>
<accession>A0A6J6C9N4</accession>
<name>A0A6J6C9N4_9ZZZZ</name>
<dbReference type="CDD" id="cd05233">
    <property type="entry name" value="SDR_c"/>
    <property type="match status" value="1"/>
</dbReference>
<dbReference type="FunFam" id="3.40.50.720:FF:000084">
    <property type="entry name" value="Short-chain dehydrogenase reductase"/>
    <property type="match status" value="1"/>
</dbReference>
<dbReference type="InterPro" id="IPR020904">
    <property type="entry name" value="Sc_DH/Rdtase_CS"/>
</dbReference>
<sequence>MTLNGKLAVVTGASSGIGKAIAERLRDEGMRVIGVDINAQQLSAITGIEHLVVDLAHDEGRAEVVKAGRGAHALINGAALIRLKKIREFTTQDIRDIYAVNVEAPWYLMSHLSEVMSDGGSIVNLSSVSARLTVTPETAVYASSKTALLAMTRSWAHVLAPRDINVNAILPGITDTPMQELVLHRLSELREIPYSELESTRLDSIPMKRAAQPAEIAALVRFLITDEAKYITGQALSQDGGSVMF</sequence>
<organism evidence="3">
    <name type="scientific">freshwater metagenome</name>
    <dbReference type="NCBI Taxonomy" id="449393"/>
    <lineage>
        <taxon>unclassified sequences</taxon>
        <taxon>metagenomes</taxon>
        <taxon>ecological metagenomes</taxon>
    </lineage>
</organism>
<dbReference type="PANTHER" id="PTHR42760:SF133">
    <property type="entry name" value="3-OXOACYL-[ACYL-CARRIER-PROTEIN] REDUCTASE"/>
    <property type="match status" value="1"/>
</dbReference>
<protein>
    <submittedName>
        <fullName evidence="3">Unannotated protein</fullName>
    </submittedName>
</protein>